<evidence type="ECO:0000313" key="1">
    <source>
        <dbReference type="EMBL" id="VDO75141.1"/>
    </source>
</evidence>
<dbReference type="EMBL" id="UZAI01002850">
    <property type="protein sequence ID" value="VDO75141.1"/>
    <property type="molecule type" value="Genomic_DNA"/>
</dbReference>
<dbReference type="AlphaFoldDB" id="A0A3P7XL50"/>
<keyword evidence="2" id="KW-1185">Reference proteome</keyword>
<dbReference type="Proteomes" id="UP000277204">
    <property type="component" value="Unassembled WGS sequence"/>
</dbReference>
<gene>
    <name evidence="1" type="ORF">SMRZ_LOCUS7195</name>
</gene>
<reference evidence="1 2" key="1">
    <citation type="submission" date="2018-11" db="EMBL/GenBank/DDBJ databases">
        <authorList>
            <consortium name="Pathogen Informatics"/>
        </authorList>
    </citation>
    <scope>NUCLEOTIDE SEQUENCE [LARGE SCALE GENOMIC DNA]</scope>
    <source>
        <strain evidence="1 2">Zambia</strain>
    </source>
</reference>
<name>A0A3P7XL50_9TREM</name>
<evidence type="ECO:0000313" key="2">
    <source>
        <dbReference type="Proteomes" id="UP000277204"/>
    </source>
</evidence>
<proteinExistence type="predicted"/>
<protein>
    <submittedName>
        <fullName evidence="1">Uncharacterized protein</fullName>
    </submittedName>
</protein>
<sequence length="68" mass="7714">MTDSCFEFQMFFNCRYVVLALPICAFTSASDPPCSSIMLPRYVNVFTSSKSSPSSVVRLVCVVLYYFF</sequence>
<organism evidence="1 2">
    <name type="scientific">Schistosoma margrebowiei</name>
    <dbReference type="NCBI Taxonomy" id="48269"/>
    <lineage>
        <taxon>Eukaryota</taxon>
        <taxon>Metazoa</taxon>
        <taxon>Spiralia</taxon>
        <taxon>Lophotrochozoa</taxon>
        <taxon>Platyhelminthes</taxon>
        <taxon>Trematoda</taxon>
        <taxon>Digenea</taxon>
        <taxon>Strigeidida</taxon>
        <taxon>Schistosomatoidea</taxon>
        <taxon>Schistosomatidae</taxon>
        <taxon>Schistosoma</taxon>
    </lineage>
</organism>
<accession>A0A3P7XL50</accession>